<reference evidence="1 2" key="1">
    <citation type="submission" date="2006-02" db="EMBL/GenBank/DDBJ databases">
        <authorList>
            <person name="Pinhassi J."/>
            <person name="Pedros-Alio C."/>
            <person name="Ferriera S."/>
            <person name="Johnson J."/>
            <person name="Kravitz S."/>
            <person name="Halpern A."/>
            <person name="Remington K."/>
            <person name="Beeson K."/>
            <person name="Tran B."/>
            <person name="Rogers Y.-H."/>
            <person name="Friedman R."/>
            <person name="Venter J.C."/>
        </authorList>
    </citation>
    <scope>NUCLEOTIDE SEQUENCE [LARGE SCALE GENOMIC DNA]</scope>
    <source>
        <strain evidence="1 2">MED297</strain>
    </source>
</reference>
<dbReference type="STRING" id="314283.MED297_18698"/>
<dbReference type="Proteomes" id="UP000005953">
    <property type="component" value="Unassembled WGS sequence"/>
</dbReference>
<evidence type="ECO:0000313" key="1">
    <source>
        <dbReference type="EMBL" id="EAR09346.1"/>
    </source>
</evidence>
<organism evidence="1 2">
    <name type="scientific">Reinekea blandensis MED297</name>
    <dbReference type="NCBI Taxonomy" id="314283"/>
    <lineage>
        <taxon>Bacteria</taxon>
        <taxon>Pseudomonadati</taxon>
        <taxon>Pseudomonadota</taxon>
        <taxon>Gammaproteobacteria</taxon>
        <taxon>Oceanospirillales</taxon>
        <taxon>Saccharospirillaceae</taxon>
        <taxon>Reinekea</taxon>
    </lineage>
</organism>
<accession>A4BF11</accession>
<gene>
    <name evidence="1" type="ORF">MED297_18698</name>
</gene>
<dbReference type="EMBL" id="AAOE01000011">
    <property type="protein sequence ID" value="EAR09346.1"/>
    <property type="molecule type" value="Genomic_DNA"/>
</dbReference>
<evidence type="ECO:0000313" key="2">
    <source>
        <dbReference type="Proteomes" id="UP000005953"/>
    </source>
</evidence>
<sequence length="239" mass="26055">MFGWLNRNKAKDADINAVVLDIEVPGVNNDKNQLTQCLLAVGDLQAAYLVCVAHHDSNRNETDIKGIRLVIDGSPAQVAEVTEKLKDCHLNIEFSGVTALTEYGTSVRTTIVEQGHNLLGGAGELFELTVLVKNHQDNAYQAILVHVGSKLELGDDTVQDVFHKVSQECRFYGMEVLDVLSNIQAIALNEYQATMEANGLPGDYPFARAMVTNQNAIIKGQIPLADDELEALLANLPSN</sequence>
<keyword evidence="2" id="KW-1185">Reference proteome</keyword>
<proteinExistence type="predicted"/>
<protein>
    <submittedName>
        <fullName evidence="1">Uncharacterized protein</fullName>
    </submittedName>
</protein>
<name>A4BF11_9GAMM</name>
<dbReference type="HOGENOM" id="CLU_1160323_0_0_6"/>
<dbReference type="AlphaFoldDB" id="A4BF11"/>
<comment type="caution">
    <text evidence="1">The sequence shown here is derived from an EMBL/GenBank/DDBJ whole genome shotgun (WGS) entry which is preliminary data.</text>
</comment>